<feature type="active site" description="Proton acceptor; for dehydratase activity" evidence="9">
    <location>
        <position position="976"/>
    </location>
</feature>
<dbReference type="InterPro" id="IPR050091">
    <property type="entry name" value="PKS_NRPS_Biosynth_Enz"/>
</dbReference>
<dbReference type="Proteomes" id="UP000183810">
    <property type="component" value="Chromosome"/>
</dbReference>
<dbReference type="Gene3D" id="3.40.47.10">
    <property type="match status" value="3"/>
</dbReference>
<dbReference type="PANTHER" id="PTHR43775">
    <property type="entry name" value="FATTY ACID SYNTHASE"/>
    <property type="match status" value="1"/>
</dbReference>
<feature type="region of interest" description="C-terminal hotdog fold" evidence="9">
    <location>
        <begin position="1082"/>
        <end position="1218"/>
    </location>
</feature>
<dbReference type="InterPro" id="IPR042104">
    <property type="entry name" value="PKS_dehydratase_sf"/>
</dbReference>
<dbReference type="InterPro" id="IPR020807">
    <property type="entry name" value="PKS_DH"/>
</dbReference>
<dbReference type="OrthoDB" id="4516163at2"/>
<dbReference type="CDD" id="cd08956">
    <property type="entry name" value="KR_3_FAS_SDR_x"/>
    <property type="match status" value="3"/>
</dbReference>
<dbReference type="InterPro" id="IPR049551">
    <property type="entry name" value="PKS_DH_C"/>
</dbReference>
<feature type="domain" description="Carrier" evidence="11">
    <location>
        <begin position="3523"/>
        <end position="3598"/>
    </location>
</feature>
<dbReference type="GO" id="GO:0006633">
    <property type="term" value="P:fatty acid biosynthetic process"/>
    <property type="evidence" value="ECO:0007669"/>
    <property type="project" value="InterPro"/>
</dbReference>
<evidence type="ECO:0008006" key="16">
    <source>
        <dbReference type="Google" id="ProtNLM"/>
    </source>
</evidence>
<evidence type="ECO:0000256" key="5">
    <source>
        <dbReference type="ARBA" id="ARBA00022832"/>
    </source>
</evidence>
<keyword evidence="6" id="KW-0443">Lipid metabolism</keyword>
<evidence type="ECO:0000259" key="11">
    <source>
        <dbReference type="PROSITE" id="PS50075"/>
    </source>
</evidence>
<keyword evidence="4" id="KW-0808">Transferase</keyword>
<dbReference type="SMART" id="SM00822">
    <property type="entry name" value="PKS_KR"/>
    <property type="match status" value="3"/>
</dbReference>
<evidence type="ECO:0000313" key="14">
    <source>
        <dbReference type="EMBL" id="APE34765.1"/>
    </source>
</evidence>
<dbReference type="PROSITE" id="PS50075">
    <property type="entry name" value="CARRIER"/>
    <property type="match status" value="3"/>
</dbReference>
<evidence type="ECO:0000256" key="3">
    <source>
        <dbReference type="ARBA" id="ARBA00022553"/>
    </source>
</evidence>
<dbReference type="CDD" id="cd00833">
    <property type="entry name" value="PKS"/>
    <property type="match status" value="3"/>
</dbReference>
<proteinExistence type="predicted"/>
<dbReference type="SMART" id="SM01294">
    <property type="entry name" value="PKS_PP_betabranch"/>
    <property type="match status" value="3"/>
</dbReference>
<evidence type="ECO:0000259" key="12">
    <source>
        <dbReference type="PROSITE" id="PS52004"/>
    </source>
</evidence>
<dbReference type="FunFam" id="3.40.47.10:FF:000019">
    <property type="entry name" value="Polyketide synthase type I"/>
    <property type="match status" value="3"/>
</dbReference>
<dbReference type="InterPro" id="IPR014043">
    <property type="entry name" value="Acyl_transferase_dom"/>
</dbReference>
<dbReference type="InterPro" id="IPR014031">
    <property type="entry name" value="Ketoacyl_synth_C"/>
</dbReference>
<dbReference type="GO" id="GO:0031177">
    <property type="term" value="F:phosphopantetheine binding"/>
    <property type="evidence" value="ECO:0007669"/>
    <property type="project" value="InterPro"/>
</dbReference>
<dbReference type="InterPro" id="IPR018201">
    <property type="entry name" value="Ketoacyl_synth_AS"/>
</dbReference>
<dbReference type="InterPro" id="IPR001227">
    <property type="entry name" value="Ac_transferase_dom_sf"/>
</dbReference>
<feature type="active site" description="Proton donor; for dehydratase activity" evidence="9">
    <location>
        <position position="4766"/>
    </location>
</feature>
<dbReference type="Pfam" id="PF00550">
    <property type="entry name" value="PP-binding"/>
    <property type="match status" value="3"/>
</dbReference>
<feature type="domain" description="PKS/mFAS DH" evidence="13">
    <location>
        <begin position="944"/>
        <end position="1218"/>
    </location>
</feature>
<dbReference type="InterPro" id="IPR016039">
    <property type="entry name" value="Thiolase-like"/>
</dbReference>
<dbReference type="InterPro" id="IPR057326">
    <property type="entry name" value="KR_dom"/>
</dbReference>
<dbReference type="SMART" id="SM00825">
    <property type="entry name" value="PKS_KS"/>
    <property type="match status" value="3"/>
</dbReference>
<dbReference type="InterPro" id="IPR016036">
    <property type="entry name" value="Malonyl_transacylase_ACP-bd"/>
</dbReference>
<dbReference type="GO" id="GO:0004315">
    <property type="term" value="F:3-oxoacyl-[acyl-carrier-protein] synthase activity"/>
    <property type="evidence" value="ECO:0007669"/>
    <property type="project" value="InterPro"/>
</dbReference>
<dbReference type="PANTHER" id="PTHR43775:SF51">
    <property type="entry name" value="INACTIVE PHENOLPHTHIOCEROL SYNTHESIS POLYKETIDE SYNTHASE TYPE I PKS1-RELATED"/>
    <property type="match status" value="1"/>
</dbReference>
<dbReference type="PROSITE" id="PS00012">
    <property type="entry name" value="PHOSPHOPANTETHEINE"/>
    <property type="match status" value="1"/>
</dbReference>
<dbReference type="Pfam" id="PF00109">
    <property type="entry name" value="ketoacyl-synt"/>
    <property type="match status" value="3"/>
</dbReference>
<evidence type="ECO:0000313" key="15">
    <source>
        <dbReference type="Proteomes" id="UP000183810"/>
    </source>
</evidence>
<dbReference type="Pfam" id="PF08659">
    <property type="entry name" value="KR"/>
    <property type="match status" value="3"/>
</dbReference>
<dbReference type="GO" id="GO:0004312">
    <property type="term" value="F:fatty acid synthase activity"/>
    <property type="evidence" value="ECO:0007669"/>
    <property type="project" value="TreeGrafter"/>
</dbReference>
<feature type="domain" description="Carrier" evidence="11">
    <location>
        <begin position="5315"/>
        <end position="5390"/>
    </location>
</feature>
<dbReference type="Pfam" id="PF00698">
    <property type="entry name" value="Acyl_transf_1"/>
    <property type="match status" value="3"/>
</dbReference>
<dbReference type="InterPro" id="IPR055123">
    <property type="entry name" value="SpnB-like_Rossmann"/>
</dbReference>
<dbReference type="InterPro" id="IPR006162">
    <property type="entry name" value="Ppantetheine_attach_site"/>
</dbReference>
<dbReference type="InterPro" id="IPR036299">
    <property type="entry name" value="Polyketide_synth_docking_sf"/>
</dbReference>
<feature type="compositionally biased region" description="Low complexity" evidence="10">
    <location>
        <begin position="2252"/>
        <end position="2271"/>
    </location>
</feature>
<feature type="domain" description="PKS/mFAS DH" evidence="13">
    <location>
        <begin position="2762"/>
        <end position="3043"/>
    </location>
</feature>
<dbReference type="Gene3D" id="3.40.50.720">
    <property type="entry name" value="NAD(P)-binding Rossmann-like Domain"/>
    <property type="match status" value="3"/>
</dbReference>
<dbReference type="InterPro" id="IPR016035">
    <property type="entry name" value="Acyl_Trfase/lysoPLipase"/>
</dbReference>
<feature type="region of interest" description="N-terminal hotdog fold" evidence="9">
    <location>
        <begin position="944"/>
        <end position="1068"/>
    </location>
</feature>
<feature type="domain" description="PKS/mFAS DH" evidence="13">
    <location>
        <begin position="4562"/>
        <end position="4845"/>
    </location>
</feature>
<feature type="active site" description="Proton acceptor; for dehydratase activity" evidence="9">
    <location>
        <position position="2794"/>
    </location>
</feature>
<dbReference type="Pfam" id="PF16197">
    <property type="entry name" value="KAsynt_C_assoc"/>
    <property type="match status" value="3"/>
</dbReference>
<evidence type="ECO:0000256" key="7">
    <source>
        <dbReference type="ARBA" id="ARBA00023268"/>
    </source>
</evidence>
<feature type="active site" description="Proton donor; for dehydratase activity" evidence="9">
    <location>
        <position position="2964"/>
    </location>
</feature>
<protein>
    <recommendedName>
        <fullName evidence="16">Polyketide synthase</fullName>
    </recommendedName>
</protein>
<evidence type="ECO:0000256" key="1">
    <source>
        <dbReference type="ARBA" id="ARBA00005189"/>
    </source>
</evidence>
<feature type="active site" description="Proton donor; for dehydratase activity" evidence="9">
    <location>
        <position position="1141"/>
    </location>
</feature>
<dbReference type="InterPro" id="IPR032821">
    <property type="entry name" value="PKS_assoc"/>
</dbReference>
<comment type="pathway">
    <text evidence="1">Lipid metabolism.</text>
</comment>
<keyword evidence="5" id="KW-0276">Fatty acid metabolism</keyword>
<dbReference type="Pfam" id="PF22953">
    <property type="entry name" value="SpnB_Rossmann"/>
    <property type="match status" value="3"/>
</dbReference>
<evidence type="ECO:0000256" key="8">
    <source>
        <dbReference type="ARBA" id="ARBA00023315"/>
    </source>
</evidence>
<gene>
    <name evidence="14" type="ORF">BOX37_13335</name>
</gene>
<feature type="region of interest" description="C-terminal hotdog fold" evidence="9">
    <location>
        <begin position="2903"/>
        <end position="3043"/>
    </location>
</feature>
<evidence type="ECO:0000259" key="13">
    <source>
        <dbReference type="PROSITE" id="PS52019"/>
    </source>
</evidence>
<reference evidence="14" key="1">
    <citation type="submission" date="2016-11" db="EMBL/GenBank/DDBJ databases">
        <authorList>
            <person name="Jaros S."/>
            <person name="Januszkiewicz K."/>
            <person name="Wedrychowicz H."/>
        </authorList>
    </citation>
    <scope>NUCLEOTIDE SEQUENCE [LARGE SCALE GENOMIC DNA]</scope>
    <source>
        <strain evidence="14">Y48</strain>
    </source>
</reference>
<dbReference type="Gene3D" id="3.30.70.3290">
    <property type="match status" value="3"/>
</dbReference>
<name>A0A1J0VRW0_9NOCA</name>
<dbReference type="SMART" id="SM00823">
    <property type="entry name" value="PKS_PP"/>
    <property type="match status" value="3"/>
</dbReference>
<dbReference type="InterPro" id="IPR009081">
    <property type="entry name" value="PP-bd_ACP"/>
</dbReference>
<dbReference type="Gene3D" id="3.40.366.10">
    <property type="entry name" value="Malonyl-Coenzyme A Acyl Carrier Protein, domain 2"/>
    <property type="match status" value="3"/>
</dbReference>
<accession>A0A1J0VRW0</accession>
<keyword evidence="15" id="KW-1185">Reference proteome</keyword>
<dbReference type="Pfam" id="PF02801">
    <property type="entry name" value="Ketoacyl-synt_C"/>
    <property type="match status" value="3"/>
</dbReference>
<keyword evidence="2" id="KW-0596">Phosphopantetheine</keyword>
<dbReference type="KEGG" id="nsl:BOX37_13335"/>
<dbReference type="SUPFAM" id="SSF52151">
    <property type="entry name" value="FabD/lysophospholipase-like"/>
    <property type="match status" value="3"/>
</dbReference>
<feature type="domain" description="Carrier" evidence="11">
    <location>
        <begin position="1722"/>
        <end position="1797"/>
    </location>
</feature>
<organism evidence="14 15">
    <name type="scientific">Nocardia mangyaensis</name>
    <dbReference type="NCBI Taxonomy" id="2213200"/>
    <lineage>
        <taxon>Bacteria</taxon>
        <taxon>Bacillati</taxon>
        <taxon>Actinomycetota</taxon>
        <taxon>Actinomycetes</taxon>
        <taxon>Mycobacteriales</taxon>
        <taxon>Nocardiaceae</taxon>
        <taxon>Nocardia</taxon>
    </lineage>
</organism>
<dbReference type="InterPro" id="IPR013968">
    <property type="entry name" value="PKS_KR"/>
</dbReference>
<dbReference type="Pfam" id="PF21089">
    <property type="entry name" value="PKS_DH_N"/>
    <property type="match status" value="3"/>
</dbReference>
<evidence type="ECO:0000256" key="10">
    <source>
        <dbReference type="SAM" id="MobiDB-lite"/>
    </source>
</evidence>
<dbReference type="InterPro" id="IPR036291">
    <property type="entry name" value="NAD(P)-bd_dom_sf"/>
</dbReference>
<dbReference type="PROSITE" id="PS00606">
    <property type="entry name" value="KS3_1"/>
    <property type="match status" value="3"/>
</dbReference>
<keyword evidence="3" id="KW-0597">Phosphoprotein</keyword>
<dbReference type="SMART" id="SM00826">
    <property type="entry name" value="PKS_DH"/>
    <property type="match status" value="3"/>
</dbReference>
<keyword evidence="7" id="KW-0511">Multifunctional enzyme</keyword>
<dbReference type="RefSeq" id="WP_071927947.1">
    <property type="nucleotide sequence ID" value="NZ_CP018082.1"/>
</dbReference>
<feature type="domain" description="Ketosynthase family 3 (KS3)" evidence="12">
    <location>
        <begin position="40"/>
        <end position="466"/>
    </location>
</feature>
<feature type="domain" description="Ketosynthase family 3 (KS3)" evidence="12">
    <location>
        <begin position="1816"/>
        <end position="2237"/>
    </location>
</feature>
<feature type="region of interest" description="N-terminal hotdog fold" evidence="9">
    <location>
        <begin position="4562"/>
        <end position="4692"/>
    </location>
</feature>
<dbReference type="SUPFAM" id="SSF55048">
    <property type="entry name" value="Probable ACP-binding domain of malonyl-CoA ACP transacylase"/>
    <property type="match status" value="3"/>
</dbReference>
<dbReference type="SUPFAM" id="SSF101173">
    <property type="entry name" value="Docking domain B of the erythromycin polyketide synthase (DEBS)"/>
    <property type="match status" value="1"/>
</dbReference>
<dbReference type="Gene3D" id="1.10.1200.10">
    <property type="entry name" value="ACP-like"/>
    <property type="match status" value="3"/>
</dbReference>
<evidence type="ECO:0000256" key="6">
    <source>
        <dbReference type="ARBA" id="ARBA00023098"/>
    </source>
</evidence>
<dbReference type="FunFam" id="1.10.1200.10:FF:000007">
    <property type="entry name" value="Probable polyketide synthase pks17"/>
    <property type="match status" value="2"/>
</dbReference>
<dbReference type="SMART" id="SM00827">
    <property type="entry name" value="PKS_AT"/>
    <property type="match status" value="3"/>
</dbReference>
<feature type="region of interest" description="Disordered" evidence="10">
    <location>
        <begin position="2240"/>
        <end position="2272"/>
    </location>
</feature>
<evidence type="ECO:0000256" key="9">
    <source>
        <dbReference type="PROSITE-ProRule" id="PRU01363"/>
    </source>
</evidence>
<dbReference type="InterPro" id="IPR049900">
    <property type="entry name" value="PKS_mFAS_DH"/>
</dbReference>
<dbReference type="PROSITE" id="PS52019">
    <property type="entry name" value="PKS_MFAS_DH"/>
    <property type="match status" value="3"/>
</dbReference>
<dbReference type="PROSITE" id="PS52004">
    <property type="entry name" value="KS3_2"/>
    <property type="match status" value="3"/>
</dbReference>
<dbReference type="InterPro" id="IPR036736">
    <property type="entry name" value="ACP-like_sf"/>
</dbReference>
<dbReference type="SUPFAM" id="SSF51735">
    <property type="entry name" value="NAD(P)-binding Rossmann-fold domains"/>
    <property type="match status" value="6"/>
</dbReference>
<feature type="domain" description="Ketosynthase family 3 (KS3)" evidence="12">
    <location>
        <begin position="3615"/>
        <end position="4039"/>
    </location>
</feature>
<dbReference type="SUPFAM" id="SSF53901">
    <property type="entry name" value="Thiolase-like"/>
    <property type="match status" value="3"/>
</dbReference>
<evidence type="ECO:0000256" key="2">
    <source>
        <dbReference type="ARBA" id="ARBA00022450"/>
    </source>
</evidence>
<dbReference type="SUPFAM" id="SSF47336">
    <property type="entry name" value="ACP-like"/>
    <property type="match status" value="3"/>
</dbReference>
<feature type="region of interest" description="C-terminal hotdog fold" evidence="9">
    <location>
        <begin position="4705"/>
        <end position="4845"/>
    </location>
</feature>
<dbReference type="InterPro" id="IPR049552">
    <property type="entry name" value="PKS_DH_N"/>
</dbReference>
<dbReference type="EMBL" id="CP018082">
    <property type="protein sequence ID" value="APE34765.1"/>
    <property type="molecule type" value="Genomic_DNA"/>
</dbReference>
<dbReference type="Pfam" id="PF14765">
    <property type="entry name" value="PS-DH"/>
    <property type="match status" value="3"/>
</dbReference>
<sequence>MSATQRSESSEERLSRYLRKLTGDLRTATKRIAELEAQSGEPLAIVGMSCRYPGGVRTPEQLWQLVESGVDAVGPFPTGRGWDLERLFDPDPDAAGTIYTREGGFLDGVGEFDPGFFGIGPREAAVMDPQQRLMLEASWEALEDAGIDPISLRGSDVGVFAGVIHQPYGDRIGAGVMSAETEGHAYLGVSASVLSGRVAYTFGFKGPALSVDTACSSSLVALHLAGQALRQGDASLALVGGVTVMPDPTLLIAFARQRALSPDARCKAFAAAADGTGFSEGLGLLVVERLSDAQRLGHRVLAVIRGSAVNQDGASNRLTAPNGPAQEAVIRAALANAGLAPADVDAVEGHGTGTTLGDPIEAQALVAAYGPGRTEPLRLGSLKSNIGHTSAAAGVGGVIKMVQALRHGTLPATLHVDAPTPHVDWSVGTVRLLAGNEPWPAGERVRRAGVSSFGASGTNAHVILEEAPAPTASAPTEAGSGIWAGAALPLLLSAKSEAGLRGQAETLRRWLVERPDQDLAATATALAATRAHLEWRAAVASTDRAEVLAGLAALAESAPVVASDTVSLGRAVSRKTVFVFPGQGSQWAGMAAELLAADGPFAASIAACESALAPFVDWSLTEVLRAEPGAPALDRVDVVQPALFAVMVSLAAQWRAEGVEPDAVIGHSQGEIAAACVAGALTLDDAARVVALRSRAIAEDLAGLGTMTSVGLGSQAVCERLAAYGDRLSLAAENGPRQTVIAGELAATDEFLAACERDGVWARRIPVDYPSHSKAVEGLRERILTDLAPLRPRASTIPFYSTVHADYLDTTTLDAAYWYRSLREPVRFAESIRNLMRAGVTGFLEASPHPVLTIGVESVADEIGMAERISVLGTLRREHGGPAQFAAALARAHVAGAPVRRPTAAPNDLPPLPTYSFVHQHYWTDTPMVGVGDVTAAGLVVPAHPLLGVAAELAGRGEWVFAGSLSRATQPWLADHQVFGSVVVPGTALAEMALCAGTQLDCAQLEELTFATPLLLGDGVVEVQLAVGSSDDCGRRTVAVYSRVAAAAGESGWTLHAEGVLAPSADVARSPWDGTDWPPTYAESLTGEALYDQLADMGFGYGPVFQGVTAAWLHGDEVLAEVSLDPAADAARFSIHPALFDAALHGLSQLGSWAPGQLPLPFALHGVRVFRPGADAVRVRLRRLGAGQVRIDAADEAGEPVFAVDALRTRPIDLATLTGTDSAVLYDVRWNRLSEGVVFRADSDATDVTGFGATPIDGINCWHADLAELTTALDAPDRAVTPVRTVVWTVDTAPSVPATAAGHATATRTSLHAALDTVRAWLVDERFADARLVVVTRGAAGLPGEAPDLAAAAVWGLLRSAQSEHPGRIVLLDVEPAAVDVEPISVATIAQVLAAEEPQLAQRAEALSAPRLRRLAAPPLGASDSAAAVDGPQAGADEVPSLAAGTVLITGGTGGLGALTARRLVERHGVRNLLLTSRRGPDAAGAAELVAELAGLGAHALVRACDVADRAALSELLSQIPADAPLTAVIHAAGVLDDATLTAITAGQIERVLAPKVDAALHLHELTRDANLSAFVLFSSAAALLGSAGQAVYAAANSALDALALQRRAAGLPAQSLAWGPWTTSSEMTGGLGRAGFARLERMGLAPLTEDVGLAMLDRALGQDETLVAGVEFDRAAVATLARGGLLPTVLHELAPTRARRATGTGALARALIAAADADRDGVVRDFVAGHAAAVLGHASASEIDVETSFTELGFDSLGGVELRNRIATAAGVTLPSTLVFDYPTVTAVAALVRSRLDGAETARTPARPTRRVRADEPIAIVGMSCRYPGDVGSPAELWELLLAQTDAITEFPADRGWDLERLFDPDPDQPGTTYVTQGGFLQRAADFDAGFFGIGPREASAMDPQQRLLLETTWEAVEDAGIDPQTLHGTDAGVFVGACSSGYANLVGGELEGYRLTGGSHSVVSGRVAYTLGLEGPAVTVDTACSSSLVALHLACQSLRSGEASLALAGGVTVAARPDIFVDFSRQRGLSPDARCKSFSAAADGVAFAEGVGVLVLEPLSDAVRNGHHVLAVIRGSAVNQDGASNGLSAPNGPSQERVIAQALANAGLVPAEVDAVEAHGTGTTLGDPIEAQALIAAYGQDRAEPLRIGSLKSNIGHAVAAAGVGGVIKMVQALRHEVLPATLHVDTPTPQVDWSAGSVRLLTEPEAWTAGDRPRRAGVSSFGVSGTNAHVILEEAPRPATAGAVPTSVSRPAGPAASSATTTRAASAPLLVSAKSEPALREQARRLHDWLAQNEEARLSDVSAALRYSRAQLEHRGAVVGRDREQLMTGLAHLAAGQSSPRVLTGSVGAGKTAFLFTGQGAQRVGMGAGLSAAFPVFASALDEVCAEFDALLGVSLRAVMFGEDGSLEGGAGVDRVADDASDRAGGVGTLSEDAAGLLDRTEFTQPALFAFEVALFRLIESFGVVPDVVVGHSIGELSAAYVAGVWSLSDACRLVAARGRLMGALPEGGAMLAAAVSEERALELLAADTGTGAGASSGGSGLGLVVAASLAAVNAPTAVVFSGPVEAIEIVAEQLSADGVKTNRLSVSHAFHSVLMEPMLAEYERVAAGVAYQPPRIRLCSTVSGVLAGEELLTAGYWVGQVRAAVRFAPAVGSLVDSGVRRFIELGPDAVLTAMTRQSLPAELESRTVVTAAGRRAVDEAEQFSTALAAVYCAGVAVDLAPLLTSRSATRVELPRYAFEHRRYWLTPTVEHGAGSFDHPLLHDMTSLAGKDEWIFTGRLSVGAQPWLADHAVFGTVLLPGAGFLELASAAAAALGAAGIDELLLAAPLRLAADSAVRVQVWAAAPDATGRRALEIRSAPIAGRVGSGQEWTLHATGTLLAADDVSEHVPQAIDAWSPSGNPIDVADLYDDLAALGLGYGTAFQCVTAAWRNADDVFADITLDEVAAATAGRYGVHPALLDASLHAAISVLAEDMPESAVPLPFSYSGLRTVQRGASAVRARLTRTGTERVRIELVDADGALVARLDALHARPVDAQTVRAGVGTRLPLHRIDWHAVEFSDSTPIEPVSRLAQLGGEPLPGLADAAVTRHANLDELVANAASGALPQVVIWPITTAADEAQSDNTTASAADGVHSAVQAALTTLQTWLREVRLTDARLVAVTQRAAGLPGETPDVVAAAIRGLLRSAQSEYPGRIVLLDHDGELSIDLVAAALSADEPQLAARDGRLLVPRYVPVQPVPAPTLTAGTVLITGGVSGIGALLARHLVDTHGVRDLLLTSRRGENTHGAAELVAELTARGAKVRLAACDVANHVALAALLAQTPTLTAVVHAAGVVDDAGVAALTADQVHRVLTPKVNGALALHELTRDRELSAFVLFSSVAASVGAPGQGNYAAANAFLDALAQQRAAAGLPGVALAWGPWNQAVGMTGAMGPDAQARFARQGLRMLTDADGLALFDAALGAQTPMVAGIEFDLPSLAQQARASTLPALLRSLVAAPARRTEPSGALAPRLAAAAPERHDAIVLSVVREHAAAVLGHATPDDIGAETPFTELGFDSLSGVEFRNRLAAATAATLPSTLVFDHPTAAAVARFLRASFDGGHTPAPTRTRRVLTDDPIVIVGMACRYPGGVSTPDQLWDLVDSGSDAISDFPDDRGWHLDRLFDDDPDVPGTCYVREAGFLDNAGDFDAGFFGIGPREAAAMDPQQRLLLEASWEALEDAGIDPTSLRGSDTGVYAGVMYQDYEHTARAAGGAAEGYLATGSAGSVVSGRVAYSLGLEGPAVTVDTACSSSLVALHLAAQALRQGEASMALVGGVTVMSTPLLFVEFSRQRGLSKDGRCKAFSASADGVAWSEGVGVLVLERLSDAQRLDHRVLAVVRGSAINQDGASNGLTAPNGPSQERVIAQALAASGLSSVDVDVVEAHGTGTTLGDPIEAQALLNAYGQDRSEPLRVGALKSNIGHTQAAAGVGGVIKMVQALRHETLPATLHVDAPSPYVDWSAGAVRLLTESEPWPVGDRVRRAGVSSFGISGTNAHVILEEAPPAVAAVGGARSAPAGSVAAASDEVDQSSAVSVTPPLLVSAKSESALRAQALRLHDWLQENPDAELSDVAAAQWSSRAQLDHRGVVLGQDRNQLLSGLAALAANSPKPGAVYGVCGSGKTAFLFTGQGAQRIGMGAGLSAAFPVFARALDEVCAEFDPLLGISLRDVMSASVADSTHDFSAGAIDDDDTPETGTGAEVAGLLDRTEFTQPALFAFEVALYRLIESFGVVPDVVAGHSIGELVAAYVAGVWSLSDACRLVAARGRLMGALPSGGAMLAAAVSEERALELLGAGTHAEAGTDTGPVGGFGAVSLAAVNAPNAVVFSGAVAEISVLEAQLNADGVKTSRLAVSHAFHSALIEPMLTQYAQIAADLVFQAPRIALCSTVSGAMAENELCTPEYWVRQVRDAVRFAPAVETLTRTGVRRFVEIGPDAVLANMTRQALSEDLATRSLVVAASRRTVDEVEQIVAALADAYCAGVAIDWAPLFAGRTAARITLPTYAFQRERYWLAVDPLATAAGTNRHPLLTASSPIAGVDEWLFTGRLSPRAQPWLADHTVFGATLLPGTAFVDLALAAGAEIGAEIVDELLLEAPLALDDDGAVHLQLKVGDADTDGRRPFTIHSRPDRRSGGENARHLAWTLHATGTLRDADAEGPATFRDPWPPREATTVDRDAMYDRLTELGFGYGPAFQGVTAAWQRGADTYAEVSLDEATAASAEQFGMHPALLDACLHAAIDGLVAELPDGMLPLPFSFSGVRLHRGGAAAVRARVARSGDGGARIALVDAAGTPVLTIDALVTRPIDTQALTAIKARRREPVLGIDWIAATGPATAPDTIGVLGAAPVAGIDSTPLDLAELLVCEKIPAIVAWQSDAGERTGDAVADLCAEVHAAHGILLAWLAEPRTASTRLVALTRRAAGLPGESPDPVSAAVAGLLRSAQAEHPGRIVLVDHAGRLDAALLATAAASDEPQLAVRDGQLLVPRLRAADVGRPAQRPALSDGAVVITGGTGGLGAVTARHLVADYGVRRLLLLSRRGPAAPGVDALIADLAAFGAHADVVACDVGDRTALSAALATIPAEYPLTGVIHAAGVLDDATVETLTAAQLDRVLNPKAVAALHLHELTKERPLAAFVLYSSAAAVLGSPGQANYVAANSVLDALARGRAAAGLPALSLAWGPWHQGAGMTGELDASSVARLRRLGLRVLDDAEGLALFDAALTAGQPVVAGVLFDHGALAAQARAGMLPEVLSGLVSVPVRRQVERAGQFGDRVAAAPEAERPALILGFVREQAATVLGHESADAVDVDTPFNEMGFDSLGGVEFRNQLARATGLSLPSTLVFDHPTVAAVAELLRARIAGAGPEEQVDEQLTALRTLIASLSSADAKAALARQLRSIAAQALDGRDGAETGKTRDAATAVQSATTADDLFSLIDGLAG</sequence>
<dbReference type="InterPro" id="IPR020806">
    <property type="entry name" value="PKS_PP-bd"/>
</dbReference>
<dbReference type="Gene3D" id="3.10.129.110">
    <property type="entry name" value="Polyketide synthase dehydratase"/>
    <property type="match status" value="3"/>
</dbReference>
<keyword evidence="8" id="KW-0012">Acyltransferase</keyword>
<feature type="region of interest" description="N-terminal hotdog fold" evidence="9">
    <location>
        <begin position="2762"/>
        <end position="2889"/>
    </location>
</feature>
<feature type="active site" description="Proton acceptor; for dehydratase activity" evidence="9">
    <location>
        <position position="4594"/>
    </location>
</feature>
<dbReference type="InterPro" id="IPR020841">
    <property type="entry name" value="PKS_Beta-ketoAc_synthase_dom"/>
</dbReference>
<dbReference type="FunFam" id="3.40.366.10:FF:000002">
    <property type="entry name" value="Probable polyketide synthase 2"/>
    <property type="match status" value="1"/>
</dbReference>
<evidence type="ECO:0000256" key="4">
    <source>
        <dbReference type="ARBA" id="ARBA00022679"/>
    </source>
</evidence>
<dbReference type="InterPro" id="IPR014030">
    <property type="entry name" value="Ketoacyl_synth_N"/>
</dbReference>